<evidence type="ECO:0000256" key="1">
    <source>
        <dbReference type="ARBA" id="ARBA00004141"/>
    </source>
</evidence>
<feature type="transmembrane region" description="Helical" evidence="5">
    <location>
        <begin position="29"/>
        <end position="51"/>
    </location>
</feature>
<dbReference type="OrthoDB" id="410267at2759"/>
<dbReference type="EMBL" id="JACXVP010000003">
    <property type="protein sequence ID" value="KAG5618235.1"/>
    <property type="molecule type" value="Genomic_DNA"/>
</dbReference>
<evidence type="ECO:0000256" key="3">
    <source>
        <dbReference type="ARBA" id="ARBA00022989"/>
    </source>
</evidence>
<name>A0A9J6A1S5_SOLCO</name>
<proteinExistence type="predicted"/>
<reference evidence="7 8" key="1">
    <citation type="submission" date="2020-09" db="EMBL/GenBank/DDBJ databases">
        <title>De no assembly of potato wild relative species, Solanum commersonii.</title>
        <authorList>
            <person name="Cho K."/>
        </authorList>
    </citation>
    <scope>NUCLEOTIDE SEQUENCE [LARGE SCALE GENOMIC DNA]</scope>
    <source>
        <strain evidence="7">LZ3.2</strain>
        <tissue evidence="7">Leaf</tissue>
    </source>
</reference>
<keyword evidence="4 5" id="KW-0472">Membrane</keyword>
<organism evidence="7 8">
    <name type="scientific">Solanum commersonii</name>
    <name type="common">Commerson's wild potato</name>
    <name type="synonym">Commerson's nightshade</name>
    <dbReference type="NCBI Taxonomy" id="4109"/>
    <lineage>
        <taxon>Eukaryota</taxon>
        <taxon>Viridiplantae</taxon>
        <taxon>Streptophyta</taxon>
        <taxon>Embryophyta</taxon>
        <taxon>Tracheophyta</taxon>
        <taxon>Spermatophyta</taxon>
        <taxon>Magnoliopsida</taxon>
        <taxon>eudicotyledons</taxon>
        <taxon>Gunneridae</taxon>
        <taxon>Pentapetalae</taxon>
        <taxon>asterids</taxon>
        <taxon>lamiids</taxon>
        <taxon>Solanales</taxon>
        <taxon>Solanaceae</taxon>
        <taxon>Solanoideae</taxon>
        <taxon>Solaneae</taxon>
        <taxon>Solanum</taxon>
    </lineage>
</organism>
<evidence type="ECO:0000256" key="4">
    <source>
        <dbReference type="ARBA" id="ARBA00023136"/>
    </source>
</evidence>
<keyword evidence="2 5" id="KW-0812">Transmembrane</keyword>
<evidence type="ECO:0000313" key="7">
    <source>
        <dbReference type="EMBL" id="KAG5618235.1"/>
    </source>
</evidence>
<feature type="transmembrane region" description="Helical" evidence="5">
    <location>
        <begin position="71"/>
        <end position="90"/>
    </location>
</feature>
<dbReference type="PANTHER" id="PTHR21576">
    <property type="entry name" value="UNCHARACTERIZED NODULIN-LIKE PROTEIN"/>
    <property type="match status" value="1"/>
</dbReference>
<comment type="subcellular location">
    <subcellularLocation>
        <location evidence="1">Membrane</location>
        <topology evidence="1">Multi-pass membrane protein</topology>
    </subcellularLocation>
</comment>
<evidence type="ECO:0000259" key="6">
    <source>
        <dbReference type="Pfam" id="PF06813"/>
    </source>
</evidence>
<evidence type="ECO:0000313" key="8">
    <source>
        <dbReference type="Proteomes" id="UP000824120"/>
    </source>
</evidence>
<evidence type="ECO:0000256" key="5">
    <source>
        <dbReference type="SAM" id="Phobius"/>
    </source>
</evidence>
<protein>
    <recommendedName>
        <fullName evidence="6">Nodulin-like domain-containing protein</fullName>
    </recommendedName>
</protein>
<comment type="caution">
    <text evidence="7">The sequence shown here is derived from an EMBL/GenBank/DDBJ whole genome shotgun (WGS) entry which is preliminary data.</text>
</comment>
<dbReference type="GO" id="GO:0016020">
    <property type="term" value="C:membrane"/>
    <property type="evidence" value="ECO:0007669"/>
    <property type="project" value="UniProtKB-SubCell"/>
</dbReference>
<evidence type="ECO:0000256" key="2">
    <source>
        <dbReference type="ARBA" id="ARBA00022692"/>
    </source>
</evidence>
<feature type="transmembrane region" description="Helical" evidence="5">
    <location>
        <begin position="110"/>
        <end position="130"/>
    </location>
</feature>
<keyword evidence="3 5" id="KW-1133">Transmembrane helix</keyword>
<gene>
    <name evidence="7" type="ORF">H5410_018059</name>
</gene>
<keyword evidence="8" id="KW-1185">Reference proteome</keyword>
<sequence>MVQTPGGSSFNVSLRLLRIQTFAMESSKWLAAAASIWIQCSSGASYAFGIYSPVLKSTQFYDQSTLDTVSVFKDIGANAGILSGLLYTAVAAKPSSGRGRFSFLHGGPWIVHLAGAIQCFAGYFFMWLAVTGTINRPPVTVMSLFMFIAAHSQTFLNTANVVAAVQNFPDHSGTIVGIMKYWYFSIYISDEMPPVIEAKAHNVIIVSFGDVPLHSYYLHRKKFSKHIHLLAKVKTADLQWKRNLAFSQLIVHPYDCNFTSEAHMIVHSSPTVSIALRPRKDADLYHECDELTNTLHGPSRADRM</sequence>
<accession>A0A9J6A1S5</accession>
<dbReference type="PANTHER" id="PTHR21576:SF22">
    <property type="entry name" value="F25A4.25 PROTEIN"/>
    <property type="match status" value="1"/>
</dbReference>
<dbReference type="AlphaFoldDB" id="A0A9J6A1S5"/>
<dbReference type="Pfam" id="PF06813">
    <property type="entry name" value="Nodulin-like"/>
    <property type="match status" value="1"/>
</dbReference>
<dbReference type="InterPro" id="IPR010658">
    <property type="entry name" value="Nodulin-like"/>
</dbReference>
<feature type="domain" description="Nodulin-like" evidence="6">
    <location>
        <begin position="28"/>
        <end position="181"/>
    </location>
</feature>
<dbReference type="Proteomes" id="UP000824120">
    <property type="component" value="Chromosome 3"/>
</dbReference>